<keyword evidence="3" id="KW-1185">Reference proteome</keyword>
<dbReference type="InterPro" id="IPR004045">
    <property type="entry name" value="Glutathione_S-Trfase_N"/>
</dbReference>
<dbReference type="PANTHER" id="PTHR43968">
    <property type="match status" value="1"/>
</dbReference>
<comment type="caution">
    <text evidence="2">The sequence shown here is derived from an EMBL/GenBank/DDBJ whole genome shotgun (WGS) entry which is preliminary data.</text>
</comment>
<dbReference type="SUPFAM" id="SSF47616">
    <property type="entry name" value="GST C-terminal domain-like"/>
    <property type="match status" value="1"/>
</dbReference>
<dbReference type="PANTHER" id="PTHR43968:SF6">
    <property type="entry name" value="GLUTATHIONE S-TRANSFERASE OMEGA"/>
    <property type="match status" value="1"/>
</dbReference>
<accession>A0ABU6DU54</accession>
<reference evidence="2 3" key="1">
    <citation type="submission" date="2019-08" db="EMBL/GenBank/DDBJ databases">
        <title>Five species of Acinetobacter isolated from floral nectar and animal pollinators.</title>
        <authorList>
            <person name="Hendry T.A."/>
        </authorList>
    </citation>
    <scope>NUCLEOTIDE SEQUENCE [LARGE SCALE GENOMIC DNA]</scope>
    <source>
        <strain evidence="2 3">MD18.27</strain>
    </source>
</reference>
<gene>
    <name evidence="2" type="primary">grxB</name>
    <name evidence="2" type="ORF">I2F25_09970</name>
</gene>
<dbReference type="PROSITE" id="PS50404">
    <property type="entry name" value="GST_NTER"/>
    <property type="match status" value="1"/>
</dbReference>
<evidence type="ECO:0000313" key="2">
    <source>
        <dbReference type="EMBL" id="MEB5477365.1"/>
    </source>
</evidence>
<proteinExistence type="predicted"/>
<dbReference type="InterPro" id="IPR036249">
    <property type="entry name" value="Thioredoxin-like_sf"/>
</dbReference>
<dbReference type="InterPro" id="IPR036282">
    <property type="entry name" value="Glutathione-S-Trfase_C_sf"/>
</dbReference>
<evidence type="ECO:0000259" key="1">
    <source>
        <dbReference type="PROSITE" id="PS50404"/>
    </source>
</evidence>
<dbReference type="NCBIfam" id="TIGR02182">
    <property type="entry name" value="GRXB"/>
    <property type="match status" value="1"/>
</dbReference>
<dbReference type="InterPro" id="IPR050983">
    <property type="entry name" value="GST_Omega/HSP26"/>
</dbReference>
<protein>
    <submittedName>
        <fullName evidence="2">Glutaredoxin 2</fullName>
    </submittedName>
</protein>
<dbReference type="InterPro" id="IPR011901">
    <property type="entry name" value="Grx2"/>
</dbReference>
<dbReference type="Pfam" id="PF13417">
    <property type="entry name" value="GST_N_3"/>
    <property type="match status" value="1"/>
</dbReference>
<evidence type="ECO:0000313" key="3">
    <source>
        <dbReference type="Proteomes" id="UP001339883"/>
    </source>
</evidence>
<dbReference type="Pfam" id="PF04399">
    <property type="entry name" value="Glutaredoxin2_C"/>
    <property type="match status" value="1"/>
</dbReference>
<dbReference type="SUPFAM" id="SSF52833">
    <property type="entry name" value="Thioredoxin-like"/>
    <property type="match status" value="1"/>
</dbReference>
<dbReference type="Gene3D" id="3.40.30.10">
    <property type="entry name" value="Glutaredoxin"/>
    <property type="match status" value="1"/>
</dbReference>
<dbReference type="InterPro" id="IPR007494">
    <property type="entry name" value="Glutaredoxin2_C"/>
</dbReference>
<dbReference type="NCBIfam" id="NF007702">
    <property type="entry name" value="PRK10387.1"/>
    <property type="match status" value="1"/>
</dbReference>
<sequence length="212" mass="24600">MRLYIYEHCPFCLRTRMIAGFKNLPIQYSIIMEGDSETPIHLVGKKVVVPILQKSDGQYMTESLDIVKYLDDLSPPYYAQGEVNTEIEAWIKKNSSLIFRLIVPRFTQSDFKEISTPEARQAFIERETASFGDLKQLYENSEPDIHAMNTSLTEIDSLIEHHEEMNITDFMIFPWLRSLSIVEGLIFPSHTKRYMNRIATAAKVNLLFDQAR</sequence>
<organism evidence="2 3">
    <name type="scientific">Acinetobacter pollinis</name>
    <dbReference type="NCBI Taxonomy" id="2605270"/>
    <lineage>
        <taxon>Bacteria</taxon>
        <taxon>Pseudomonadati</taxon>
        <taxon>Pseudomonadota</taxon>
        <taxon>Gammaproteobacteria</taxon>
        <taxon>Moraxellales</taxon>
        <taxon>Moraxellaceae</taxon>
        <taxon>Acinetobacter</taxon>
    </lineage>
</organism>
<dbReference type="RefSeq" id="WP_325775739.1">
    <property type="nucleotide sequence ID" value="NZ_VTDN01000007.1"/>
</dbReference>
<dbReference type="Gene3D" id="1.20.1050.10">
    <property type="match status" value="1"/>
</dbReference>
<dbReference type="Proteomes" id="UP001339883">
    <property type="component" value="Unassembled WGS sequence"/>
</dbReference>
<dbReference type="EMBL" id="VTDN01000007">
    <property type="protein sequence ID" value="MEB5477365.1"/>
    <property type="molecule type" value="Genomic_DNA"/>
</dbReference>
<feature type="domain" description="GST N-terminal" evidence="1">
    <location>
        <begin position="1"/>
        <end position="78"/>
    </location>
</feature>
<name>A0ABU6DU54_9GAMM</name>